<sequence>MKEMLLPSTTDDAIFDNIGPGDLVRYSRTCKAAREAVSSYNRRAFNLERVLSRYFTPTQITKLRELQFETGALISGSTALQLLDRSHYENSDLDLYVTHHSCKPIGLWLQSIGYQYEPKSTGRAPLALRKLETALEYVDPLERLKEHLLEGRKDHSFLDRSASGYLRVLNIYDFKKPNDNNVKIQLMTTWHTPLECVLNFHSTCVMNFITYDKAFSLYPQGTFNERRSLAYLPTIQGRKEVYEKYTDRGWKIVKNGWWRECDDPNSAFAIGLRRVGDAHCWTVPLSPKLDLPESTMEGNTWCLDGNIETETPEMVFRFFKSPILSTRYLVGTRELEEGISSCFPERTSGLKWDKYFKELIESFPL</sequence>
<gene>
    <name evidence="1" type="ORF">AAE3_LOCUS9673</name>
</gene>
<organism evidence="1 2">
    <name type="scientific">Cyclocybe aegerita</name>
    <name type="common">Black poplar mushroom</name>
    <name type="synonym">Agrocybe aegerita</name>
    <dbReference type="NCBI Taxonomy" id="1973307"/>
    <lineage>
        <taxon>Eukaryota</taxon>
        <taxon>Fungi</taxon>
        <taxon>Dikarya</taxon>
        <taxon>Basidiomycota</taxon>
        <taxon>Agaricomycotina</taxon>
        <taxon>Agaricomycetes</taxon>
        <taxon>Agaricomycetidae</taxon>
        <taxon>Agaricales</taxon>
        <taxon>Agaricineae</taxon>
        <taxon>Bolbitiaceae</taxon>
        <taxon>Cyclocybe</taxon>
    </lineage>
</organism>
<reference evidence="1 2" key="1">
    <citation type="submission" date="2020-01" db="EMBL/GenBank/DDBJ databases">
        <authorList>
            <person name="Gupta K D."/>
        </authorList>
    </citation>
    <scope>NUCLEOTIDE SEQUENCE [LARGE SCALE GENOMIC DNA]</scope>
</reference>
<protein>
    <submittedName>
        <fullName evidence="1">Uncharacterized protein</fullName>
    </submittedName>
</protein>
<dbReference type="Proteomes" id="UP000467700">
    <property type="component" value="Unassembled WGS sequence"/>
</dbReference>
<dbReference type="EMBL" id="CACVBS010000060">
    <property type="protein sequence ID" value="CAA7267482.1"/>
    <property type="molecule type" value="Genomic_DNA"/>
</dbReference>
<evidence type="ECO:0000313" key="2">
    <source>
        <dbReference type="Proteomes" id="UP000467700"/>
    </source>
</evidence>
<accession>A0A8S0X595</accession>
<name>A0A8S0X595_CYCAE</name>
<evidence type="ECO:0000313" key="1">
    <source>
        <dbReference type="EMBL" id="CAA7267482.1"/>
    </source>
</evidence>
<dbReference type="AlphaFoldDB" id="A0A8S0X595"/>
<keyword evidence="2" id="KW-1185">Reference proteome</keyword>
<comment type="caution">
    <text evidence="1">The sequence shown here is derived from an EMBL/GenBank/DDBJ whole genome shotgun (WGS) entry which is preliminary data.</text>
</comment>
<proteinExistence type="predicted"/>
<dbReference type="OrthoDB" id="3041043at2759"/>